<accession>A0A9W6AYT2</accession>
<protein>
    <recommendedName>
        <fullName evidence="2">DUF3074 domain-containing protein</fullName>
    </recommendedName>
</protein>
<feature type="region of interest" description="Disordered" evidence="1">
    <location>
        <begin position="1"/>
        <end position="69"/>
    </location>
</feature>
<proteinExistence type="predicted"/>
<organism evidence="3 4">
    <name type="scientific">Aspergillus tubingensis</name>
    <dbReference type="NCBI Taxonomy" id="5068"/>
    <lineage>
        <taxon>Eukaryota</taxon>
        <taxon>Fungi</taxon>
        <taxon>Dikarya</taxon>
        <taxon>Ascomycota</taxon>
        <taxon>Pezizomycotina</taxon>
        <taxon>Eurotiomycetes</taxon>
        <taxon>Eurotiomycetidae</taxon>
        <taxon>Eurotiales</taxon>
        <taxon>Aspergillaceae</taxon>
        <taxon>Aspergillus</taxon>
        <taxon>Aspergillus subgen. Circumdati</taxon>
    </lineage>
</organism>
<evidence type="ECO:0000256" key="1">
    <source>
        <dbReference type="SAM" id="MobiDB-lite"/>
    </source>
</evidence>
<dbReference type="InterPro" id="IPR024500">
    <property type="entry name" value="DUF3074"/>
</dbReference>
<dbReference type="Proteomes" id="UP001144157">
    <property type="component" value="Unassembled WGS sequence"/>
</dbReference>
<dbReference type="PANTHER" id="PTHR40370:SF1">
    <property type="entry name" value="DUF3074 DOMAIN-CONTAINING PROTEIN"/>
    <property type="match status" value="1"/>
</dbReference>
<feature type="compositionally biased region" description="Low complexity" evidence="1">
    <location>
        <begin position="402"/>
        <end position="411"/>
    </location>
</feature>
<feature type="region of interest" description="Disordered" evidence="1">
    <location>
        <begin position="246"/>
        <end position="267"/>
    </location>
</feature>
<feature type="compositionally biased region" description="Low complexity" evidence="1">
    <location>
        <begin position="38"/>
        <end position="49"/>
    </location>
</feature>
<dbReference type="Pfam" id="PF10494">
    <property type="entry name" value="Stk19"/>
    <property type="match status" value="1"/>
</dbReference>
<name>A0A9W6AYT2_ASPTU</name>
<dbReference type="PANTHER" id="PTHR40370">
    <property type="entry name" value="EXPRESSED PROTEIN"/>
    <property type="match status" value="1"/>
</dbReference>
<feature type="domain" description="DUF3074" evidence="2">
    <location>
        <begin position="467"/>
        <end position="658"/>
    </location>
</feature>
<evidence type="ECO:0000259" key="2">
    <source>
        <dbReference type="Pfam" id="PF11274"/>
    </source>
</evidence>
<dbReference type="InterPro" id="IPR018865">
    <property type="entry name" value="STK19-like"/>
</dbReference>
<feature type="region of interest" description="Disordered" evidence="1">
    <location>
        <begin position="391"/>
        <end position="414"/>
    </location>
</feature>
<dbReference type="AlphaFoldDB" id="A0A9W6AYT2"/>
<sequence>MPLRVTSAPVSGIRKNRKPATPRPRASPFAAHARRKPSAPSSSGISKISSEQDEYEQGPLPDLGPSRYIPETAPVTDVVEALQYIRNSIFEDLPRRAGMNSTRIAEVLNFRRSLPPLASVAHVHTLLEAPTKVEKEIMELVRAGRVRRLIVPGRGNDAAGLGDCLVLSEEWDRLVLDSPALEAPLKEKFLALLGRIGNTCAIPGAAFTPPECMALVRAGFLVSSSSLAKGSSSLASLPILPTTSTTPASASRSGAYPPHEVGANPRSSSTTATLFLSLPNTGPYLRLLSAGRSHLLSLLKRSSSNEVPVYLLRDRWDGAVESEKSFSVAKRVRGEFSGILPGRTKKYKDLYGMNFRWALEEALGAGLVEIFDTGSVGPGLHLNPHTFSILPSHPALPDETNTSSSSPSTPSRPQLRSFLHACLTESQVLLSSIPTTFRRDRKPRRASPSTAAVHLYTRTDNETGDYWVCRQSTHQDAAVTGSASWEEFHSGLRENHSENEMDYTPSVTSVVKLLEWPSEVDVEDGWGKVDAHVNLITHTFQPTVLIAPRSFLVLVISADRAAAAGEQQGFVTVQIPLAVESSPDAIREKIMEAVPRNTIFAFYASVEEVVATADGLQWTMATTSDAGGAIPQWIQRSWTMGGVPKAVVADVGLFLAWTARRRS</sequence>
<evidence type="ECO:0000313" key="4">
    <source>
        <dbReference type="Proteomes" id="UP001144157"/>
    </source>
</evidence>
<evidence type="ECO:0000313" key="3">
    <source>
        <dbReference type="EMBL" id="GLA89299.1"/>
    </source>
</evidence>
<gene>
    <name evidence="3" type="ORF">AtubIFM56815_003772</name>
</gene>
<reference evidence="3" key="1">
    <citation type="submission" date="2022-07" db="EMBL/GenBank/DDBJ databases">
        <title>Taxonomy of Aspergillus series Nigri: significant species reduction supported by multi-species coalescent approaches.</title>
        <authorList>
            <person name="Bian C."/>
            <person name="Kusuya Y."/>
            <person name="Sklenar F."/>
            <person name="D'hooge E."/>
            <person name="Yaguchi T."/>
            <person name="Takahashi H."/>
            <person name="Hubka V."/>
        </authorList>
    </citation>
    <scope>NUCLEOTIDE SEQUENCE</scope>
    <source>
        <strain evidence="3">IFM 56815</strain>
    </source>
</reference>
<dbReference type="Pfam" id="PF11274">
    <property type="entry name" value="DUF3074"/>
    <property type="match status" value="1"/>
</dbReference>
<dbReference type="EMBL" id="BRPE01000016">
    <property type="protein sequence ID" value="GLA89299.1"/>
    <property type="molecule type" value="Genomic_DNA"/>
</dbReference>
<comment type="caution">
    <text evidence="3">The sequence shown here is derived from an EMBL/GenBank/DDBJ whole genome shotgun (WGS) entry which is preliminary data.</text>
</comment>